<evidence type="ECO:0000313" key="3">
    <source>
        <dbReference type="Proteomes" id="UP000176593"/>
    </source>
</evidence>
<dbReference type="Proteomes" id="UP000176593">
    <property type="component" value="Unassembled WGS sequence"/>
</dbReference>
<accession>A0A1F7V838</accession>
<feature type="compositionally biased region" description="Polar residues" evidence="1">
    <location>
        <begin position="17"/>
        <end position="27"/>
    </location>
</feature>
<feature type="compositionally biased region" description="Basic residues" evidence="1">
    <location>
        <begin position="1"/>
        <end position="11"/>
    </location>
</feature>
<dbReference type="AlphaFoldDB" id="A0A1F7V838"/>
<name>A0A1F7V838_9BACT</name>
<reference evidence="2 3" key="1">
    <citation type="journal article" date="2016" name="Nat. Commun.">
        <title>Thousands of microbial genomes shed light on interconnected biogeochemical processes in an aquifer system.</title>
        <authorList>
            <person name="Anantharaman K."/>
            <person name="Brown C.T."/>
            <person name="Hug L.A."/>
            <person name="Sharon I."/>
            <person name="Castelle C.J."/>
            <person name="Probst A.J."/>
            <person name="Thomas B.C."/>
            <person name="Singh A."/>
            <person name="Wilkins M.J."/>
            <person name="Karaoz U."/>
            <person name="Brodie E.L."/>
            <person name="Williams K.H."/>
            <person name="Hubbard S.S."/>
            <person name="Banfield J.F."/>
        </authorList>
    </citation>
    <scope>NUCLEOTIDE SEQUENCE [LARGE SCALE GENOMIC DNA]</scope>
</reference>
<comment type="caution">
    <text evidence="2">The sequence shown here is derived from an EMBL/GenBank/DDBJ whole genome shotgun (WGS) entry which is preliminary data.</text>
</comment>
<dbReference type="EMBL" id="MGEQ01000007">
    <property type="protein sequence ID" value="OGL86732.1"/>
    <property type="molecule type" value="Genomic_DNA"/>
</dbReference>
<gene>
    <name evidence="2" type="ORF">A3I41_05390</name>
</gene>
<organism evidence="2 3">
    <name type="scientific">Candidatus Uhrbacteria bacterium RIFCSPLOWO2_02_FULL_48_18</name>
    <dbReference type="NCBI Taxonomy" id="1802408"/>
    <lineage>
        <taxon>Bacteria</taxon>
        <taxon>Candidatus Uhriibacteriota</taxon>
    </lineage>
</organism>
<protein>
    <submittedName>
        <fullName evidence="2">Uncharacterized protein</fullName>
    </submittedName>
</protein>
<feature type="region of interest" description="Disordered" evidence="1">
    <location>
        <begin position="1"/>
        <end position="32"/>
    </location>
</feature>
<sequence>MQNFSKRKPRAVKKETSSYARDSSSCSGQGGRLRRGLGELRAAGLAGTADGSAQVGGFVHDDDVLVAFLVVRHVGEVAVQVDHVRVLAALVVGRFRVVDDHVALRRLRARPDVHVEAVVAGSVAVGLVPDTQFDLDATRDHTVSVRLEAVAEMDVDLVDLRVEELVAVTLAGGEIETDHVQRAFDRLECVDPLAQDAFDIVAVGRQGGDETFENTVRLQGHGELLKRARGVLVGALHLLCTRLGFIQPRIRPLRSRLYKARNEEAASHGREHNIP</sequence>
<proteinExistence type="predicted"/>
<evidence type="ECO:0000313" key="2">
    <source>
        <dbReference type="EMBL" id="OGL86732.1"/>
    </source>
</evidence>
<evidence type="ECO:0000256" key="1">
    <source>
        <dbReference type="SAM" id="MobiDB-lite"/>
    </source>
</evidence>